<dbReference type="InterPro" id="IPR036770">
    <property type="entry name" value="Ankyrin_rpt-contain_sf"/>
</dbReference>
<dbReference type="PROSITE" id="PS50297">
    <property type="entry name" value="ANK_REP_REGION"/>
    <property type="match status" value="2"/>
</dbReference>
<evidence type="ECO:0000259" key="4">
    <source>
        <dbReference type="PROSITE" id="PS50837"/>
    </source>
</evidence>
<dbReference type="InterPro" id="IPR002110">
    <property type="entry name" value="Ankyrin_rpt"/>
</dbReference>
<feature type="domain" description="NACHT" evidence="4">
    <location>
        <begin position="140"/>
        <end position="290"/>
    </location>
</feature>
<reference evidence="5" key="1">
    <citation type="submission" date="2020-01" db="EMBL/GenBank/DDBJ databases">
        <title>Identification and distribution of gene clusters putatively required for synthesis of sphingolipid metabolism inhibitors in phylogenetically diverse species of the filamentous fungus Fusarium.</title>
        <authorList>
            <person name="Kim H.-S."/>
            <person name="Busman M."/>
            <person name="Brown D.W."/>
            <person name="Divon H."/>
            <person name="Uhlig S."/>
            <person name="Proctor R.H."/>
        </authorList>
    </citation>
    <scope>NUCLEOTIDE SEQUENCE</scope>
    <source>
        <strain evidence="5">NRRL 53441</strain>
    </source>
</reference>
<dbReference type="Pfam" id="PF24883">
    <property type="entry name" value="NPHP3_N"/>
    <property type="match status" value="1"/>
</dbReference>
<dbReference type="OrthoDB" id="626167at2759"/>
<name>A0A8H4KSI4_9HYPO</name>
<dbReference type="SUPFAM" id="SSF52540">
    <property type="entry name" value="P-loop containing nucleoside triphosphate hydrolases"/>
    <property type="match status" value="1"/>
</dbReference>
<keyword evidence="6" id="KW-1185">Reference proteome</keyword>
<dbReference type="Pfam" id="PF23397">
    <property type="entry name" value="DUF7104"/>
    <property type="match status" value="6"/>
</dbReference>
<dbReference type="PANTHER" id="PTHR10039:SF14">
    <property type="entry name" value="NACHT DOMAIN-CONTAINING PROTEIN"/>
    <property type="match status" value="1"/>
</dbReference>
<evidence type="ECO:0000256" key="1">
    <source>
        <dbReference type="ARBA" id="ARBA00022737"/>
    </source>
</evidence>
<feature type="repeat" description="ANK" evidence="2">
    <location>
        <begin position="898"/>
        <end position="930"/>
    </location>
</feature>
<dbReference type="InterPro" id="IPR056884">
    <property type="entry name" value="NPHP3-like_N"/>
</dbReference>
<feature type="repeat" description="ANK" evidence="2">
    <location>
        <begin position="613"/>
        <end position="645"/>
    </location>
</feature>
<keyword evidence="2" id="KW-0040">ANK repeat</keyword>
<dbReference type="InterPro" id="IPR055530">
    <property type="entry name" value="DUF7104"/>
</dbReference>
<dbReference type="PROSITE" id="PS50837">
    <property type="entry name" value="NACHT"/>
    <property type="match status" value="1"/>
</dbReference>
<feature type="region of interest" description="Disordered" evidence="3">
    <location>
        <begin position="1"/>
        <end position="65"/>
    </location>
</feature>
<dbReference type="Proteomes" id="UP000605986">
    <property type="component" value="Unassembled WGS sequence"/>
</dbReference>
<dbReference type="Pfam" id="PF12796">
    <property type="entry name" value="Ank_2"/>
    <property type="match status" value="1"/>
</dbReference>
<dbReference type="AlphaFoldDB" id="A0A8H4KSI4"/>
<dbReference type="Gene3D" id="1.20.5.340">
    <property type="match status" value="3"/>
</dbReference>
<dbReference type="SUPFAM" id="SSF48403">
    <property type="entry name" value="Ankyrin repeat"/>
    <property type="match status" value="1"/>
</dbReference>
<feature type="compositionally biased region" description="Basic and acidic residues" evidence="3">
    <location>
        <begin position="18"/>
        <end position="49"/>
    </location>
</feature>
<keyword evidence="1" id="KW-0677">Repeat</keyword>
<sequence>MEGRSKKRQPSEQFAHATVERADKRARMLHHDTSDASHGRNEPGTKAEFHGQGIQHSGQGNFNIRGNVSITTNSLQTNNNEAQDCLRDLFLTDPSDDRNALKRKKGDRAHGTCEWILCTEDLTAWLGFSQTELPESQATHVLWLYGNPGTGKSTMAIFLTEELSAAFSGTDGKTLAYFFCDSGYDMRKTATSIIRGLLFQLVRQNRQLLDYYLLPKYKERGAELFKSFDALWAIFMDAAADQATGRKYCIIDALDECDRESQDILLRQLRETFQSRNVPPHIRILITSRPYPEIREFLEEFANKNLASFPEAKGDIGRCIEERIAGLAKRKGYTNKVQRQVSEVLEDKADGTFLWVGLACEELENVPSRKAIQVLQDMPKGLHSLYKKLLDTAIEYSDPMDGCPIQRILSFVAVCLRPLSVLELSEACQLHQDEEDVETRIQFTHDQIASCRLMVIIQDEKVLLLHQSVKDFLAGAGAGHFINDLEAHAHLAYRCVNLLIKEYRDRTQSQTHFSEYATRDWANHARMAQSRFEVKASQAEFFEIHSPCREQWLERLRSDVPTRYSTMIPQQFSILHVAARWGVPALAHTVSSSDFQHHNAGELIRFVDCVDASGVTPLECAASSGYASVISVLLDLGGKVTAAVTQAAAGNSGNGKDVMALLLDRRGDEITITEEVVKTAAGNYRNGKKVMALLLDRRGDEISITEKVVSIIAKSFDKEIMELLLDRRGDEITITEEVVKAAAGNYGNGKKVMALLLDRRGDEITITEEVVKAAAGNSWNGKDVMELLLDRRGDEITITEEVVKAAATCGQDRVLNLLSQNGLISVRGEWRCIAKFYNAAEAGDVSVIKRLLDTGTKPDTKNINGETPLWIAARNRCDTVVQVLAQRTDVNVNSRSISGRSPLFWPSSHGNERILAFLMQAGADASIVDENGDTAVTVARRNGHERVAKVLELSRDLA</sequence>
<proteinExistence type="predicted"/>
<dbReference type="EMBL" id="JAADJG010000091">
    <property type="protein sequence ID" value="KAF4455375.1"/>
    <property type="molecule type" value="Genomic_DNA"/>
</dbReference>
<evidence type="ECO:0000313" key="6">
    <source>
        <dbReference type="Proteomes" id="UP000605986"/>
    </source>
</evidence>
<organism evidence="5 6">
    <name type="scientific">Fusarium austroafricanum</name>
    <dbReference type="NCBI Taxonomy" id="2364996"/>
    <lineage>
        <taxon>Eukaryota</taxon>
        <taxon>Fungi</taxon>
        <taxon>Dikarya</taxon>
        <taxon>Ascomycota</taxon>
        <taxon>Pezizomycotina</taxon>
        <taxon>Sordariomycetes</taxon>
        <taxon>Hypocreomycetidae</taxon>
        <taxon>Hypocreales</taxon>
        <taxon>Nectriaceae</taxon>
        <taxon>Fusarium</taxon>
        <taxon>Fusarium concolor species complex</taxon>
    </lineage>
</organism>
<gene>
    <name evidence="5" type="ORF">F53441_2296</name>
</gene>
<dbReference type="Gene3D" id="3.40.50.300">
    <property type="entry name" value="P-loop containing nucleotide triphosphate hydrolases"/>
    <property type="match status" value="1"/>
</dbReference>
<accession>A0A8H4KSI4</accession>
<evidence type="ECO:0000256" key="2">
    <source>
        <dbReference type="PROSITE-ProRule" id="PRU00023"/>
    </source>
</evidence>
<evidence type="ECO:0000313" key="5">
    <source>
        <dbReference type="EMBL" id="KAF4455375.1"/>
    </source>
</evidence>
<dbReference type="InterPro" id="IPR027417">
    <property type="entry name" value="P-loop_NTPase"/>
</dbReference>
<dbReference type="Gene3D" id="1.25.40.20">
    <property type="entry name" value="Ankyrin repeat-containing domain"/>
    <property type="match status" value="2"/>
</dbReference>
<dbReference type="PANTHER" id="PTHR10039">
    <property type="entry name" value="AMELOGENIN"/>
    <property type="match status" value="1"/>
</dbReference>
<dbReference type="SMART" id="SM00248">
    <property type="entry name" value="ANK"/>
    <property type="match status" value="5"/>
</dbReference>
<protein>
    <submittedName>
        <fullName evidence="5">Vegetative incompatibility protein HET-E-1</fullName>
    </submittedName>
</protein>
<evidence type="ECO:0000256" key="3">
    <source>
        <dbReference type="SAM" id="MobiDB-lite"/>
    </source>
</evidence>
<feature type="compositionally biased region" description="Polar residues" evidence="3">
    <location>
        <begin position="54"/>
        <end position="65"/>
    </location>
</feature>
<comment type="caution">
    <text evidence="5">The sequence shown here is derived from an EMBL/GenBank/DDBJ whole genome shotgun (WGS) entry which is preliminary data.</text>
</comment>
<dbReference type="InterPro" id="IPR007111">
    <property type="entry name" value="NACHT_NTPase"/>
</dbReference>
<dbReference type="PROSITE" id="PS50088">
    <property type="entry name" value="ANK_REPEAT"/>
    <property type="match status" value="2"/>
</dbReference>